<feature type="non-terminal residue" evidence="1">
    <location>
        <position position="1"/>
    </location>
</feature>
<organism evidence="1 2">
    <name type="scientific">Linderina macrospora</name>
    <dbReference type="NCBI Taxonomy" id="4868"/>
    <lineage>
        <taxon>Eukaryota</taxon>
        <taxon>Fungi</taxon>
        <taxon>Fungi incertae sedis</taxon>
        <taxon>Zoopagomycota</taxon>
        <taxon>Kickxellomycotina</taxon>
        <taxon>Kickxellomycetes</taxon>
        <taxon>Kickxellales</taxon>
        <taxon>Kickxellaceae</taxon>
        <taxon>Linderina</taxon>
    </lineage>
</organism>
<evidence type="ECO:0000313" key="2">
    <source>
        <dbReference type="Proteomes" id="UP001150603"/>
    </source>
</evidence>
<keyword evidence="2" id="KW-1185">Reference proteome</keyword>
<dbReference type="EMBL" id="JANBPW010005011">
    <property type="protein sequence ID" value="KAJ1933571.1"/>
    <property type="molecule type" value="Genomic_DNA"/>
</dbReference>
<reference evidence="1" key="1">
    <citation type="submission" date="2022-07" db="EMBL/GenBank/DDBJ databases">
        <title>Phylogenomic reconstructions and comparative analyses of Kickxellomycotina fungi.</title>
        <authorList>
            <person name="Reynolds N.K."/>
            <person name="Stajich J.E."/>
            <person name="Barry K."/>
            <person name="Grigoriev I.V."/>
            <person name="Crous P."/>
            <person name="Smith M.E."/>
        </authorList>
    </citation>
    <scope>NUCLEOTIDE SEQUENCE</scope>
    <source>
        <strain evidence="1">NRRL 5244</strain>
    </source>
</reference>
<comment type="caution">
    <text evidence="1">The sequence shown here is derived from an EMBL/GenBank/DDBJ whole genome shotgun (WGS) entry which is preliminary data.</text>
</comment>
<proteinExistence type="predicted"/>
<gene>
    <name evidence="1" type="ORF">FBU59_005985</name>
</gene>
<sequence>FSANVFYDLSYLQLYNVVFTVAPVVILGCVDKPFNYKTAMTYVAVYMDGIRNRYFKWWRYYAYFVDGIYQSVVIFFTFYLFNYKSTVANSNGKVWGNSDFSTGPTVAVVVAASLCVGLNSWQWNWMMGAAVGFSITVCFVYIAIASQFKYFTVGGSANAVFVTIEFWFGLVLSVVVALLPRFSVRAWQKMNKPRDLDIIREIKVMHRPWYGQVFVEPDEEVQFPPDTPKKHRKWMPRKD</sequence>
<evidence type="ECO:0000313" key="1">
    <source>
        <dbReference type="EMBL" id="KAJ1933571.1"/>
    </source>
</evidence>
<dbReference type="Proteomes" id="UP001150603">
    <property type="component" value="Unassembled WGS sequence"/>
</dbReference>
<protein>
    <submittedName>
        <fullName evidence="1">Uncharacterized protein</fullName>
    </submittedName>
</protein>
<accession>A0ACC1J1E1</accession>
<name>A0ACC1J1E1_9FUNG</name>